<comment type="similarity">
    <text evidence="1">Belongs to the colicins ColE2/ColE8/ColE9 and pyocins S1/S2 family.</text>
</comment>
<dbReference type="Proteomes" id="UP000188006">
    <property type="component" value="Unassembled WGS sequence"/>
</dbReference>
<evidence type="ECO:0000256" key="2">
    <source>
        <dbReference type="ARBA" id="ARBA00023025"/>
    </source>
</evidence>
<name>A0A0G3F1M0_SHISO</name>
<geneLocation type="plasmid" evidence="3">
    <name>pSSE2</name>
</geneLocation>
<reference evidence="3" key="1">
    <citation type="submission" date="2015-03" db="EMBL/GenBank/DDBJ databases">
        <title>Characterization of plasmid-borne E-type colicins from the clinical strains of Shigella sonnei.</title>
        <authorList>
            <person name="Calcuttawala F."/>
            <person name="Pazhani G.P."/>
            <person name="Hariharan C."/>
            <person name="Saha D.R."/>
            <person name="Ramamurthy T."/>
        </authorList>
    </citation>
    <scope>NUCLEOTIDE SEQUENCE</scope>
    <source>
        <strain evidence="3">500867</strain>
        <plasmid evidence="3">pSSE2</plasmid>
    </source>
</reference>
<organism evidence="3">
    <name type="scientific">Shigella sonnei</name>
    <dbReference type="NCBI Taxonomy" id="624"/>
    <lineage>
        <taxon>Bacteria</taxon>
        <taxon>Pseudomonadati</taxon>
        <taxon>Pseudomonadota</taxon>
        <taxon>Gammaproteobacteria</taxon>
        <taxon>Enterobacterales</taxon>
        <taxon>Enterobacteriaceae</taxon>
        <taxon>Shigella</taxon>
    </lineage>
</organism>
<dbReference type="SMR" id="A0A0G3F1M0"/>
<dbReference type="RefSeq" id="WP_000420693.1">
    <property type="nucleotide sequence ID" value="NZ_CWSX01000175.1"/>
</dbReference>
<protein>
    <submittedName>
        <fullName evidence="3">Colicin E2 immunity protein</fullName>
    </submittedName>
    <submittedName>
        <fullName evidence="4">Microcin-E2 immunity protein</fullName>
    </submittedName>
</protein>
<dbReference type="GO" id="GO:0015643">
    <property type="term" value="F:toxic substance binding"/>
    <property type="evidence" value="ECO:0007669"/>
    <property type="project" value="InterPro"/>
</dbReference>
<keyword evidence="2" id="KW-0079">Bacteriocin immunity</keyword>
<evidence type="ECO:0000313" key="3">
    <source>
        <dbReference type="EMBL" id="AKJ75476.1"/>
    </source>
</evidence>
<evidence type="ECO:0000256" key="1">
    <source>
        <dbReference type="ARBA" id="ARBA00009346"/>
    </source>
</evidence>
<dbReference type="Pfam" id="PF01320">
    <property type="entry name" value="Colicin_Pyocin"/>
    <property type="match status" value="1"/>
</dbReference>
<dbReference type="InterPro" id="IPR035900">
    <property type="entry name" value="Colicin_E_sf"/>
</dbReference>
<sequence>MELKHSISDYTEAEFLEFVKKICRAEGATEEDDNKLVREFERLTEHPDGSDLIYYPRDDREDSPEGIVKEIKEWRAANGKSGFKQG</sequence>
<keyword evidence="3" id="KW-0614">Plasmid</keyword>
<evidence type="ECO:0000313" key="4">
    <source>
        <dbReference type="EMBL" id="SJH57982.1"/>
    </source>
</evidence>
<dbReference type="PRINTS" id="PR01299">
    <property type="entry name" value="PYOCIN"/>
</dbReference>
<evidence type="ECO:0000313" key="5">
    <source>
        <dbReference type="Proteomes" id="UP000188006"/>
    </source>
</evidence>
<gene>
    <name evidence="4" type="primary">imm</name>
    <name evidence="4" type="ORF">SAMEA1569760_04104</name>
</gene>
<dbReference type="EMBL" id="KP979588">
    <property type="protein sequence ID" value="AKJ75476.1"/>
    <property type="molecule type" value="Genomic_DNA"/>
</dbReference>
<reference evidence="4 5" key="2">
    <citation type="submission" date="2017-01" db="EMBL/GenBank/DDBJ databases">
        <authorList>
            <consortium name="Pathogen Informatics"/>
        </authorList>
    </citation>
    <scope>NUCLEOTIDE SEQUENCE [LARGE SCALE GENOMIC DNA]</scope>
    <source>
        <strain evidence="5">sh1405</strain>
        <strain evidence="4">Sh1405</strain>
    </source>
</reference>
<dbReference type="CDD" id="cd16363">
    <property type="entry name" value="Col_Im_like"/>
    <property type="match status" value="1"/>
</dbReference>
<proteinExistence type="inferred from homology"/>
<accession>A0A0G3F1M0</accession>
<dbReference type="InterPro" id="IPR000290">
    <property type="entry name" value="Colicin_pyocin"/>
</dbReference>
<dbReference type="GO" id="GO:0030153">
    <property type="term" value="P:bacteriocin immunity"/>
    <property type="evidence" value="ECO:0007669"/>
    <property type="project" value="UniProtKB-KW"/>
</dbReference>
<dbReference type="SUPFAM" id="SSF47345">
    <property type="entry name" value="Colicin E immunity proteins"/>
    <property type="match status" value="1"/>
</dbReference>
<dbReference type="Gene3D" id="1.10.1200.20">
    <property type="entry name" value="Colicin E immunity protein"/>
    <property type="match status" value="1"/>
</dbReference>
<dbReference type="EMBL" id="FUBI01000182">
    <property type="protein sequence ID" value="SJH57982.1"/>
    <property type="molecule type" value="Genomic_DNA"/>
</dbReference>
<dbReference type="AlphaFoldDB" id="A0A0G3F1M0"/>